<reference evidence="1 2" key="1">
    <citation type="submission" date="2014-06" db="EMBL/GenBank/DDBJ databases">
        <authorList>
            <person name="Ngugi D.K."/>
            <person name="Blom J."/>
            <person name="Alam I."/>
            <person name="Rashid M."/>
            <person name="Baalawi W."/>
            <person name="Zhang G."/>
            <person name="Hikmawan T."/>
            <person name="Guan Y."/>
            <person name="Antunes A."/>
            <person name="Siam R."/>
            <person name="El-Dorry H."/>
            <person name="Bajic V."/>
            <person name="Stingl U."/>
        </authorList>
    </citation>
    <scope>NUCLEOTIDE SEQUENCE [LARGE SCALE GENOMIC DNA]</scope>
    <source>
        <strain evidence="1">SCGC AAA799-P11</strain>
    </source>
</reference>
<accession>A0A087RZS3</accession>
<gene>
    <name evidence="1" type="ORF">AAA799P11_00829</name>
</gene>
<sequence length="129" mass="15200">MLIRKLRIKREWKDHDAEQYKVYDPTKGVRELVQPIWIKENDSNKWIVDFRSPAKISDFAYDEKTKMMQFSFDSPYRIIIYISTDLLTENPVVTVNGQIQNNLEITHGLYDNHSMIKILPDKSGVVVIN</sequence>
<evidence type="ECO:0000313" key="2">
    <source>
        <dbReference type="Proteomes" id="UP000029387"/>
    </source>
</evidence>
<name>A0A087RZS3_9ARCH</name>
<proteinExistence type="predicted"/>
<dbReference type="Proteomes" id="UP000029387">
    <property type="component" value="Unassembled WGS sequence"/>
</dbReference>
<dbReference type="AlphaFoldDB" id="A0A087RZS3"/>
<evidence type="ECO:0000313" key="1">
    <source>
        <dbReference type="EMBL" id="KFM18977.1"/>
    </source>
</evidence>
<comment type="caution">
    <text evidence="1">The sequence shown here is derived from an EMBL/GenBank/DDBJ whole genome shotgun (WGS) entry which is preliminary data.</text>
</comment>
<protein>
    <submittedName>
        <fullName evidence="1">Uncharacterized protein</fullName>
    </submittedName>
</protein>
<dbReference type="EMBL" id="JOSZ01000010">
    <property type="protein sequence ID" value="KFM18977.1"/>
    <property type="molecule type" value="Genomic_DNA"/>
</dbReference>
<keyword evidence="2" id="KW-1185">Reference proteome</keyword>
<organism evidence="1 2">
    <name type="scientific">Marine Group I thaumarchaeote SCGC AAA799-P11</name>
    <dbReference type="NCBI Taxonomy" id="1502295"/>
    <lineage>
        <taxon>Archaea</taxon>
        <taxon>Nitrososphaerota</taxon>
        <taxon>Marine Group I</taxon>
    </lineage>
</organism>